<dbReference type="AlphaFoldDB" id="A0A928Z665"/>
<evidence type="ECO:0000313" key="3">
    <source>
        <dbReference type="Proteomes" id="UP000621799"/>
    </source>
</evidence>
<evidence type="ECO:0000256" key="1">
    <source>
        <dbReference type="SAM" id="Phobius"/>
    </source>
</evidence>
<feature type="transmembrane region" description="Helical" evidence="1">
    <location>
        <begin position="29"/>
        <end position="52"/>
    </location>
</feature>
<keyword evidence="1" id="KW-1133">Transmembrane helix</keyword>
<dbReference type="EMBL" id="JADEXN010000050">
    <property type="protein sequence ID" value="MBE9040042.1"/>
    <property type="molecule type" value="Genomic_DNA"/>
</dbReference>
<protein>
    <submittedName>
        <fullName evidence="2">Uncharacterized protein</fullName>
    </submittedName>
</protein>
<evidence type="ECO:0000313" key="2">
    <source>
        <dbReference type="EMBL" id="MBE9040042.1"/>
    </source>
</evidence>
<reference evidence="2" key="1">
    <citation type="submission" date="2020-10" db="EMBL/GenBank/DDBJ databases">
        <authorList>
            <person name="Castelo-Branco R."/>
            <person name="Eusebio N."/>
            <person name="Adriana R."/>
            <person name="Vieira A."/>
            <person name="Brugerolle De Fraissinette N."/>
            <person name="Rezende De Castro R."/>
            <person name="Schneider M.P."/>
            <person name="Vasconcelos V."/>
            <person name="Leao P.N."/>
        </authorList>
    </citation>
    <scope>NUCLEOTIDE SEQUENCE</scope>
    <source>
        <strain evidence="2">LEGE 11467</strain>
    </source>
</reference>
<dbReference type="RefSeq" id="WP_264320300.1">
    <property type="nucleotide sequence ID" value="NZ_JADEXN010000050.1"/>
</dbReference>
<keyword evidence="1" id="KW-0472">Membrane</keyword>
<dbReference type="Proteomes" id="UP000621799">
    <property type="component" value="Unassembled WGS sequence"/>
</dbReference>
<accession>A0A928Z665</accession>
<sequence length="317" mass="36204">MAAQGAFPTFLLVVYFSLELYSKKLLKSLNLFFTLPTYKILLVTILLTLIAAEPGFSISNLSDRFENLGRSNTEILQPGQQEVLTAFKTDIDRQSCFYTATTESIWYYLFNKPSCSKFGNIYYALPTVAQEVVVRELEETKPNLILLTDLPILTGRTLADSTPLILQYFLDRYRPDRLVAERWLWRRNETPLQLTRNVASSGTLDRWCVVESERECKAMPPPGERQKLRQKKRIYTLEGSAVLSAQNRPADAVYLSYGNSDRLVAAARVNPDATWSLAIPSMALPLGKEIVRMWAYDASRDRLQPIGYDIEIKIVRR</sequence>
<comment type="caution">
    <text evidence="2">The sequence shown here is derived from an EMBL/GenBank/DDBJ whole genome shotgun (WGS) entry which is preliminary data.</text>
</comment>
<organism evidence="2 3">
    <name type="scientific">Zarconia navalis LEGE 11467</name>
    <dbReference type="NCBI Taxonomy" id="1828826"/>
    <lineage>
        <taxon>Bacteria</taxon>
        <taxon>Bacillati</taxon>
        <taxon>Cyanobacteriota</taxon>
        <taxon>Cyanophyceae</taxon>
        <taxon>Oscillatoriophycideae</taxon>
        <taxon>Oscillatoriales</taxon>
        <taxon>Oscillatoriales incertae sedis</taxon>
        <taxon>Zarconia</taxon>
        <taxon>Zarconia navalis</taxon>
    </lineage>
</organism>
<gene>
    <name evidence="2" type="ORF">IQ235_04455</name>
</gene>
<keyword evidence="1" id="KW-0812">Transmembrane</keyword>
<feature type="transmembrane region" description="Helical" evidence="1">
    <location>
        <begin position="6"/>
        <end position="22"/>
    </location>
</feature>
<proteinExistence type="predicted"/>
<keyword evidence="3" id="KW-1185">Reference proteome</keyword>
<name>A0A928Z665_9CYAN</name>